<sequence>MDLNELLHAHQVSVMKASASGDDKGRDDHFAKVALYAERIGDLRQLREQAGSANRLASPETIIYGSYSGETLEEPAPATVASWEDEGGALDPPEPLVPAGIVTSLHRAYHVGPYVYQDLGLAVAEHKRQLSAADDVSHP</sequence>
<name>A0A844XU43_9SPHN</name>
<gene>
    <name evidence="1" type="ORF">GRI69_12635</name>
</gene>
<dbReference type="Proteomes" id="UP000448199">
    <property type="component" value="Unassembled WGS sequence"/>
</dbReference>
<proteinExistence type="predicted"/>
<dbReference type="OrthoDB" id="7406309at2"/>
<dbReference type="RefSeq" id="WP_160728639.1">
    <property type="nucleotide sequence ID" value="NZ_WTYC01000007.1"/>
</dbReference>
<keyword evidence="2" id="KW-1185">Reference proteome</keyword>
<dbReference type="AlphaFoldDB" id="A0A844XU43"/>
<organism evidence="1 2">
    <name type="scientific">Qipengyuania vulgaris</name>
    <dbReference type="NCBI Taxonomy" id="291985"/>
    <lineage>
        <taxon>Bacteria</taxon>
        <taxon>Pseudomonadati</taxon>
        <taxon>Pseudomonadota</taxon>
        <taxon>Alphaproteobacteria</taxon>
        <taxon>Sphingomonadales</taxon>
        <taxon>Erythrobacteraceae</taxon>
        <taxon>Qipengyuania</taxon>
    </lineage>
</organism>
<dbReference type="EMBL" id="WTYC01000007">
    <property type="protein sequence ID" value="MXO49106.1"/>
    <property type="molecule type" value="Genomic_DNA"/>
</dbReference>
<reference evidence="1 2" key="1">
    <citation type="submission" date="2019-12" db="EMBL/GenBank/DDBJ databases">
        <title>Genomic-based taxomic classification of the family Erythrobacteraceae.</title>
        <authorList>
            <person name="Xu L."/>
        </authorList>
    </citation>
    <scope>NUCLEOTIDE SEQUENCE [LARGE SCALE GENOMIC DNA]</scope>
    <source>
        <strain evidence="1 2">DSM 17792</strain>
    </source>
</reference>
<evidence type="ECO:0000313" key="2">
    <source>
        <dbReference type="Proteomes" id="UP000448199"/>
    </source>
</evidence>
<evidence type="ECO:0000313" key="1">
    <source>
        <dbReference type="EMBL" id="MXO49106.1"/>
    </source>
</evidence>
<protein>
    <submittedName>
        <fullName evidence="1">Uncharacterized protein</fullName>
    </submittedName>
</protein>
<accession>A0A844XU43</accession>
<comment type="caution">
    <text evidence="1">The sequence shown here is derived from an EMBL/GenBank/DDBJ whole genome shotgun (WGS) entry which is preliminary data.</text>
</comment>